<dbReference type="Gene3D" id="2.60.120.260">
    <property type="entry name" value="Galactose-binding domain-like"/>
    <property type="match status" value="1"/>
</dbReference>
<dbReference type="EMBL" id="UINC01013928">
    <property type="protein sequence ID" value="SVA59786.1"/>
    <property type="molecule type" value="Genomic_DNA"/>
</dbReference>
<accession>A0A381X4U7</accession>
<proteinExistence type="predicted"/>
<dbReference type="Pfam" id="PF00754">
    <property type="entry name" value="F5_F8_type_C"/>
    <property type="match status" value="1"/>
</dbReference>
<dbReference type="InterPro" id="IPR000421">
    <property type="entry name" value="FA58C"/>
</dbReference>
<name>A0A381X4U7_9ZZZZ</name>
<feature type="domain" description="F5/8 type C" evidence="1">
    <location>
        <begin position="345"/>
        <end position="465"/>
    </location>
</feature>
<reference evidence="2" key="1">
    <citation type="submission" date="2018-05" db="EMBL/GenBank/DDBJ databases">
        <authorList>
            <person name="Lanie J.A."/>
            <person name="Ng W.-L."/>
            <person name="Kazmierczak K.M."/>
            <person name="Andrzejewski T.M."/>
            <person name="Davidsen T.M."/>
            <person name="Wayne K.J."/>
            <person name="Tettelin H."/>
            <person name="Glass J.I."/>
            <person name="Rusch D."/>
            <person name="Podicherti R."/>
            <person name="Tsui H.-C.T."/>
            <person name="Winkler M.E."/>
        </authorList>
    </citation>
    <scope>NUCLEOTIDE SEQUENCE</scope>
</reference>
<dbReference type="AlphaFoldDB" id="A0A381X4U7"/>
<organism evidence="2">
    <name type="scientific">marine metagenome</name>
    <dbReference type="NCBI Taxonomy" id="408172"/>
    <lineage>
        <taxon>unclassified sequences</taxon>
        <taxon>metagenomes</taxon>
        <taxon>ecological metagenomes</taxon>
    </lineage>
</organism>
<dbReference type="InterPro" id="IPR011444">
    <property type="entry name" value="DUF1549"/>
</dbReference>
<protein>
    <recommendedName>
        <fullName evidence="1">F5/8 type C domain-containing protein</fullName>
    </recommendedName>
</protein>
<sequence>MNWQRKIILAVVLLSLGQGLLGGESESANPDSNAFDFWSLKPVVRHALPALDQADRDWARNPIDHFIAAKLAEKNLTHSVEANRRTLIRRVYYDLIGLPPDPSEIDTFLSDPDPLAYEKLVEKLLATPGYGERWARHWLDVVHYGDTHGYDKDKLRPNAWPYRDYVIRAFNSDKPYDLFVREQVAGDALYPDTRDGIEATGFISAGPWDFIGHAEVPETKLDGRIARNIDRDDMVKNTMNTFISTTVQCARCHDHKFDAINMTDYYRMQAVYAALDRADREYHPDPVIAKQLATLKAEVDRHQSELINIETEISKKGGDKLVALDKQLESLRKQSKTSNRPEFGYHSQISAKQNVSKWAQVDLGQAQSIEQVTLIGTSDNFNNIGDGFGFPVRYKIEASSDTTFESGVTVVADKTKADEPNPGVAPLHFKSPNLNARYVRVTATKLAKRSGDYIFALAELRLLDANGDNLAKSKTITALDSIESPVRWRKSNLVDALYPGKSSDPAIAKELEVLVSERGKLVQSILSGEIAAKRNAAKAGLAKAEAALKKMPKPMRVYAGTIHKGSGSFRGTGNEGGKPRAIRVLHRGDMSQPRDEVAPGTLRLGKRDAGTFELSNTHGESDRRIALARWLTKKDHPLTWRSIVNRVWQYHFGTGIVATPNDFGRMGAQPTHPELLDWLAAEFRDNGQSIKQLHRLILTSATYRQSSKSAAVNEKNDSQNRTLWRMNRRQLEAEAIRDTALLLAGKMNNQMYGPGFRDFVLEHPEHSPHYEYHKHDPEDVKIHRRSVYRFLVRSQQQPFMSTLNCADPSQLVAKRDNAITALQSLALLNNKLMVAMARHFASDVEQTHTGRTAAVSEAFFRATGRPPTPEETSDLVAYAAKHGLANACRLLFNLNEFSFVD</sequence>
<dbReference type="PANTHER" id="PTHR35889">
    <property type="entry name" value="CYCLOINULO-OLIGOSACCHARIDE FRUCTANOTRANSFERASE-RELATED"/>
    <property type="match status" value="1"/>
</dbReference>
<dbReference type="PROSITE" id="PS50022">
    <property type="entry name" value="FA58C_3"/>
    <property type="match status" value="1"/>
</dbReference>
<dbReference type="InterPro" id="IPR022655">
    <property type="entry name" value="DUF1553"/>
</dbReference>
<dbReference type="PANTHER" id="PTHR35889:SF3">
    <property type="entry name" value="F-BOX DOMAIN-CONTAINING PROTEIN"/>
    <property type="match status" value="1"/>
</dbReference>
<evidence type="ECO:0000313" key="2">
    <source>
        <dbReference type="EMBL" id="SVA59786.1"/>
    </source>
</evidence>
<dbReference type="SUPFAM" id="SSF49785">
    <property type="entry name" value="Galactose-binding domain-like"/>
    <property type="match status" value="1"/>
</dbReference>
<gene>
    <name evidence="2" type="ORF">METZ01_LOCUS112640</name>
</gene>
<dbReference type="Pfam" id="PF07587">
    <property type="entry name" value="PSD1"/>
    <property type="match status" value="1"/>
</dbReference>
<dbReference type="InterPro" id="IPR008979">
    <property type="entry name" value="Galactose-bd-like_sf"/>
</dbReference>
<dbReference type="Pfam" id="PF07583">
    <property type="entry name" value="PSCyt2"/>
    <property type="match status" value="1"/>
</dbReference>
<evidence type="ECO:0000259" key="1">
    <source>
        <dbReference type="PROSITE" id="PS50022"/>
    </source>
</evidence>